<evidence type="ECO:0000313" key="2">
    <source>
        <dbReference type="Proteomes" id="UP000031512"/>
    </source>
</evidence>
<dbReference type="KEGG" id="beq:BEWA_018310"/>
<dbReference type="GeneID" id="15807312"/>
<proteinExistence type="predicted"/>
<name>L0AUT2_THEEQ</name>
<gene>
    <name evidence="1" type="ORF">BEWA_018310</name>
</gene>
<organism evidence="1 2">
    <name type="scientific">Theileria equi strain WA</name>
    <dbReference type="NCBI Taxonomy" id="1537102"/>
    <lineage>
        <taxon>Eukaryota</taxon>
        <taxon>Sar</taxon>
        <taxon>Alveolata</taxon>
        <taxon>Apicomplexa</taxon>
        <taxon>Aconoidasida</taxon>
        <taxon>Piroplasmida</taxon>
        <taxon>Theileriidae</taxon>
        <taxon>Theileria</taxon>
    </lineage>
</organism>
<dbReference type="AlphaFoldDB" id="L0AUT2"/>
<evidence type="ECO:0000313" key="1">
    <source>
        <dbReference type="EMBL" id="AFZ78988.1"/>
    </source>
</evidence>
<dbReference type="VEuPathDB" id="PiroplasmaDB:BEWA_018310"/>
<reference evidence="1 2" key="1">
    <citation type="journal article" date="2012" name="BMC Genomics">
        <title>Comparative genomic analysis and phylogenetic position of Theileria equi.</title>
        <authorList>
            <person name="Kappmeyer L.S."/>
            <person name="Thiagarajan M."/>
            <person name="Herndon D.R."/>
            <person name="Ramsay J.D."/>
            <person name="Caler E."/>
            <person name="Djikeng A."/>
            <person name="Gillespie J.J."/>
            <person name="Lau A.O."/>
            <person name="Roalson E.H."/>
            <person name="Silva J.C."/>
            <person name="Silva M.G."/>
            <person name="Suarez C.E."/>
            <person name="Ueti M.W."/>
            <person name="Nene V.M."/>
            <person name="Mealey R.H."/>
            <person name="Knowles D.P."/>
            <person name="Brayton K.A."/>
        </authorList>
    </citation>
    <scope>NUCLEOTIDE SEQUENCE [LARGE SCALE GENOMIC DNA]</scope>
    <source>
        <strain evidence="1 2">WA</strain>
    </source>
</reference>
<protein>
    <submittedName>
        <fullName evidence="1">Uncharacterized protein</fullName>
    </submittedName>
</protein>
<sequence length="113" mass="12697">MSLLFRLEDTFTTSVFHAISKSSIVSPSVDGQVALSLSNKIYTFKYVNEYFEVTSKLDIDIKSRETSGKNALKPNYIEDTDGKRAFKNLQRSMCSLSTVDSPKLGLLLILCYI</sequence>
<dbReference type="EMBL" id="CP001669">
    <property type="protein sequence ID" value="AFZ78988.1"/>
    <property type="molecule type" value="Genomic_DNA"/>
</dbReference>
<dbReference type="RefSeq" id="XP_004828654.1">
    <property type="nucleotide sequence ID" value="XM_004828597.1"/>
</dbReference>
<dbReference type="Proteomes" id="UP000031512">
    <property type="component" value="Chromosome 1"/>
</dbReference>
<keyword evidence="2" id="KW-1185">Reference proteome</keyword>
<accession>L0AUT2</accession>